<evidence type="ECO:0000256" key="2">
    <source>
        <dbReference type="ARBA" id="ARBA00006812"/>
    </source>
</evidence>
<dbReference type="GO" id="GO:0051191">
    <property type="term" value="P:prosthetic group biosynthetic process"/>
    <property type="evidence" value="ECO:0007669"/>
    <property type="project" value="TreeGrafter"/>
</dbReference>
<evidence type="ECO:0000256" key="4">
    <source>
        <dbReference type="ARBA" id="ARBA00022741"/>
    </source>
</evidence>
<dbReference type="GO" id="GO:0046917">
    <property type="term" value="F:triphosphoribosyl-dephospho-CoA synthase activity"/>
    <property type="evidence" value="ECO:0007669"/>
    <property type="project" value="UniProtKB-UniRule"/>
</dbReference>
<dbReference type="HAMAP" id="MF_00397">
    <property type="entry name" value="CitG"/>
    <property type="match status" value="1"/>
</dbReference>
<dbReference type="InterPro" id="IPR017551">
    <property type="entry name" value="TriPribosyl-deP-CoA_syn_CitG"/>
</dbReference>
<evidence type="ECO:0000313" key="8">
    <source>
        <dbReference type="Proteomes" id="UP000255087"/>
    </source>
</evidence>
<evidence type="ECO:0000256" key="3">
    <source>
        <dbReference type="ARBA" id="ARBA00022679"/>
    </source>
</evidence>
<dbReference type="AlphaFoldDB" id="A0A0T9JJ88"/>
<proteinExistence type="inferred from homology"/>
<organism evidence="7 8">
    <name type="scientific">Yersinia pseudotuberculosis</name>
    <dbReference type="NCBI Taxonomy" id="633"/>
    <lineage>
        <taxon>Bacteria</taxon>
        <taxon>Pseudomonadati</taxon>
        <taxon>Pseudomonadota</taxon>
        <taxon>Gammaproteobacteria</taxon>
        <taxon>Enterobacterales</taxon>
        <taxon>Yersiniaceae</taxon>
        <taxon>Yersinia</taxon>
    </lineage>
</organism>
<dbReference type="InterPro" id="IPR002736">
    <property type="entry name" value="CitG"/>
</dbReference>
<dbReference type="PANTHER" id="PTHR30201">
    <property type="entry name" value="TRIPHOSPHORIBOSYL-DEPHOSPHO-COA SYNTHASE"/>
    <property type="match status" value="1"/>
</dbReference>
<dbReference type="Proteomes" id="UP000255087">
    <property type="component" value="Unassembled WGS sequence"/>
</dbReference>
<dbReference type="Pfam" id="PF01874">
    <property type="entry name" value="CitG"/>
    <property type="match status" value="1"/>
</dbReference>
<evidence type="ECO:0000313" key="7">
    <source>
        <dbReference type="EMBL" id="SUP80034.1"/>
    </source>
</evidence>
<protein>
    <recommendedName>
        <fullName evidence="6">Probable 2-(5''-triphosphoribosyl)-3'-dephosphocoenzyme-A synthase</fullName>
        <shortName evidence="6">2-(5''-triphosphoribosyl)-3'-dephospho-CoA synthase</shortName>
        <ecNumber evidence="6">2.4.2.52</ecNumber>
    </recommendedName>
</protein>
<gene>
    <name evidence="6" type="primary">citG</name>
    <name evidence="7" type="ORF">NCTC8580_00073</name>
</gene>
<keyword evidence="3 6" id="KW-0808">Transferase</keyword>
<dbReference type="PANTHER" id="PTHR30201:SF2">
    <property type="entry name" value="2-(5''-TRIPHOSPHORIBOSYL)-3'-DEPHOSPHOCOENZYME-A SYNTHASE"/>
    <property type="match status" value="1"/>
</dbReference>
<accession>A0A0T9JJ88</accession>
<evidence type="ECO:0000256" key="1">
    <source>
        <dbReference type="ARBA" id="ARBA00001210"/>
    </source>
</evidence>
<comment type="similarity">
    <text evidence="2 6">Belongs to the CitG/MdcB family.</text>
</comment>
<sequence>MVSLHLANAQLDFGPHSNRIHQTQLFGEALLKAILLEVCCYPKPGLVTPHSSGAHSDMNLQTFILSSAAIAPCFNECALAGFQHCGPLTLLLARIRPIGQRYEQHLMATTQGVNTQRGILFSASVLCAAAGYLAASQVIINTSTLGETCAAICFGLCQRDFAALQQRPPRTAGESLYHTYGVTGIRGEAEQGFPTVIKFGLPALTSAFAQGADIRTAMSHCLITLIAHCEDTTVLWRGGPQLLAQLRQRAGAIVDAGGMLNLQGKEHMHSLNEWCCQERISPGGCADLLALTTGMYLICHQHFPNGVM</sequence>
<keyword evidence="4 6" id="KW-0547">Nucleotide-binding</keyword>
<keyword evidence="5 6" id="KW-0067">ATP-binding</keyword>
<dbReference type="Gene3D" id="1.10.4200.10">
    <property type="entry name" value="Triphosphoribosyl-dephospho-CoA protein"/>
    <property type="match status" value="1"/>
</dbReference>
<dbReference type="EC" id="2.4.2.52" evidence="6"/>
<comment type="catalytic activity">
    <reaction evidence="1 6">
        <text>3'-dephospho-CoA + ATP = 2'-(5''-triphospho-alpha-D-ribosyl)-3'-dephospho-CoA + adenine</text>
        <dbReference type="Rhea" id="RHEA:15117"/>
        <dbReference type="ChEBI" id="CHEBI:16708"/>
        <dbReference type="ChEBI" id="CHEBI:30616"/>
        <dbReference type="ChEBI" id="CHEBI:57328"/>
        <dbReference type="ChEBI" id="CHEBI:61378"/>
        <dbReference type="EC" id="2.4.2.52"/>
    </reaction>
</comment>
<dbReference type="GO" id="GO:0005524">
    <property type="term" value="F:ATP binding"/>
    <property type="evidence" value="ECO:0007669"/>
    <property type="project" value="UniProtKB-KW"/>
</dbReference>
<dbReference type="EMBL" id="UHJC01000001">
    <property type="protein sequence ID" value="SUP80034.1"/>
    <property type="molecule type" value="Genomic_DNA"/>
</dbReference>
<reference evidence="7 8" key="1">
    <citation type="submission" date="2018-06" db="EMBL/GenBank/DDBJ databases">
        <authorList>
            <consortium name="Pathogen Informatics"/>
            <person name="Doyle S."/>
        </authorList>
    </citation>
    <scope>NUCLEOTIDE SEQUENCE [LARGE SCALE GENOMIC DNA]</scope>
    <source>
        <strain evidence="7 8">NCTC8580</strain>
    </source>
</reference>
<evidence type="ECO:0000256" key="6">
    <source>
        <dbReference type="HAMAP-Rule" id="MF_00397"/>
    </source>
</evidence>
<dbReference type="RefSeq" id="WP_080985187.1">
    <property type="nucleotide sequence ID" value="NZ_CPWG01000018.1"/>
</dbReference>
<name>A0A0T9JJ88_YERPU</name>
<evidence type="ECO:0000256" key="5">
    <source>
        <dbReference type="ARBA" id="ARBA00022840"/>
    </source>
</evidence>